<accession>A0A3R5UYU5</accession>
<gene>
    <name evidence="8" type="ORF">EP073_10495</name>
</gene>
<dbReference type="RefSeq" id="WP_128467104.1">
    <property type="nucleotide sequence ID" value="NZ_CP035108.1"/>
</dbReference>
<name>A0A3R5UYU5_9BACT</name>
<keyword evidence="4" id="KW-0547">Nucleotide-binding</keyword>
<dbReference type="InterPro" id="IPR017871">
    <property type="entry name" value="ABC_transporter-like_CS"/>
</dbReference>
<dbReference type="EMBL" id="CP035108">
    <property type="protein sequence ID" value="QAR33819.1"/>
    <property type="molecule type" value="Genomic_DNA"/>
</dbReference>
<keyword evidence="5 8" id="KW-0067">ATP-binding</keyword>
<dbReference type="SMART" id="SM00382">
    <property type="entry name" value="AAA"/>
    <property type="match status" value="1"/>
</dbReference>
<evidence type="ECO:0000256" key="4">
    <source>
        <dbReference type="ARBA" id="ARBA00022741"/>
    </source>
</evidence>
<evidence type="ECO:0000256" key="1">
    <source>
        <dbReference type="ARBA" id="ARBA00004202"/>
    </source>
</evidence>
<dbReference type="Gene3D" id="3.40.50.300">
    <property type="entry name" value="P-loop containing nucleotide triphosphate hydrolases"/>
    <property type="match status" value="1"/>
</dbReference>
<keyword evidence="6" id="KW-0472">Membrane</keyword>
<evidence type="ECO:0000256" key="2">
    <source>
        <dbReference type="ARBA" id="ARBA00022448"/>
    </source>
</evidence>
<sequence>MIKIDNVKKVFNRGTVNENWAVKGVSVDIKQGSFVTVIGGNGSGKSTLLNLVAGYLKPDEGRILIDDEDVSNVTDYKRASYIGIVFQDPLSGTAKSLSIEENLAIAMKRGQKRMFGMGVKSRDREFYREQLRMLDLGLENRLKDKAGLLSGGQRQALTLLMATLVKPKILLLDEHTAALDPKTADKILKLTVKLVKENSLTAMMVTHNMKQALSLGERTVMMQLGKKVLDVDGEERKKLTVTDLLELFSRELGDEAYDAGML</sequence>
<evidence type="ECO:0000313" key="8">
    <source>
        <dbReference type="EMBL" id="QAR33819.1"/>
    </source>
</evidence>
<dbReference type="InterPro" id="IPR027417">
    <property type="entry name" value="P-loop_NTPase"/>
</dbReference>
<dbReference type="PROSITE" id="PS00211">
    <property type="entry name" value="ABC_TRANSPORTER_1"/>
    <property type="match status" value="1"/>
</dbReference>
<reference evidence="8 9" key="1">
    <citation type="submission" date="2019-01" db="EMBL/GenBank/DDBJ databases">
        <title>Geovibrio thiophilus DSM 11263, complete genome.</title>
        <authorList>
            <person name="Spring S."/>
            <person name="Bunk B."/>
            <person name="Sproer C."/>
        </authorList>
    </citation>
    <scope>NUCLEOTIDE SEQUENCE [LARGE SCALE GENOMIC DNA]</scope>
    <source>
        <strain evidence="8 9">DSM 11263</strain>
    </source>
</reference>
<feature type="domain" description="ABC transporter" evidence="7">
    <location>
        <begin position="2"/>
        <end position="249"/>
    </location>
</feature>
<evidence type="ECO:0000313" key="9">
    <source>
        <dbReference type="Proteomes" id="UP000287502"/>
    </source>
</evidence>
<evidence type="ECO:0000256" key="5">
    <source>
        <dbReference type="ARBA" id="ARBA00022840"/>
    </source>
</evidence>
<dbReference type="Proteomes" id="UP000287502">
    <property type="component" value="Chromosome"/>
</dbReference>
<dbReference type="SUPFAM" id="SSF52540">
    <property type="entry name" value="P-loop containing nucleoside triphosphate hydrolases"/>
    <property type="match status" value="1"/>
</dbReference>
<keyword evidence="3" id="KW-1003">Cell membrane</keyword>
<dbReference type="Pfam" id="PF00005">
    <property type="entry name" value="ABC_tran"/>
    <property type="match status" value="1"/>
</dbReference>
<evidence type="ECO:0000259" key="7">
    <source>
        <dbReference type="PROSITE" id="PS50893"/>
    </source>
</evidence>
<dbReference type="PANTHER" id="PTHR42788:SF7">
    <property type="entry name" value="NITRATE ABC TRANSPORTER ATP-BINDING PROTEIN"/>
    <property type="match status" value="1"/>
</dbReference>
<organism evidence="8 9">
    <name type="scientific">Geovibrio thiophilus</name>
    <dbReference type="NCBI Taxonomy" id="139438"/>
    <lineage>
        <taxon>Bacteria</taxon>
        <taxon>Pseudomonadati</taxon>
        <taxon>Deferribacterota</taxon>
        <taxon>Deferribacteres</taxon>
        <taxon>Deferribacterales</taxon>
        <taxon>Geovibrionaceae</taxon>
        <taxon>Geovibrio</taxon>
    </lineage>
</organism>
<dbReference type="GO" id="GO:0005886">
    <property type="term" value="C:plasma membrane"/>
    <property type="evidence" value="ECO:0007669"/>
    <property type="project" value="UniProtKB-SubCell"/>
</dbReference>
<evidence type="ECO:0000256" key="3">
    <source>
        <dbReference type="ARBA" id="ARBA00022475"/>
    </source>
</evidence>
<dbReference type="PANTHER" id="PTHR42788">
    <property type="entry name" value="TAURINE IMPORT ATP-BINDING PROTEIN-RELATED"/>
    <property type="match status" value="1"/>
</dbReference>
<comment type="subcellular location">
    <subcellularLocation>
        <location evidence="1">Cell membrane</location>
        <topology evidence="1">Peripheral membrane protein</topology>
    </subcellularLocation>
</comment>
<keyword evidence="9" id="KW-1185">Reference proteome</keyword>
<dbReference type="AlphaFoldDB" id="A0A3R5UYU5"/>
<proteinExistence type="predicted"/>
<dbReference type="InterPro" id="IPR050166">
    <property type="entry name" value="ABC_transporter_ATP-bind"/>
</dbReference>
<dbReference type="OrthoDB" id="9776369at2"/>
<dbReference type="PROSITE" id="PS50893">
    <property type="entry name" value="ABC_TRANSPORTER_2"/>
    <property type="match status" value="1"/>
</dbReference>
<dbReference type="GO" id="GO:0016887">
    <property type="term" value="F:ATP hydrolysis activity"/>
    <property type="evidence" value="ECO:0007669"/>
    <property type="project" value="InterPro"/>
</dbReference>
<dbReference type="InterPro" id="IPR003439">
    <property type="entry name" value="ABC_transporter-like_ATP-bd"/>
</dbReference>
<dbReference type="GO" id="GO:0005524">
    <property type="term" value="F:ATP binding"/>
    <property type="evidence" value="ECO:0007669"/>
    <property type="project" value="UniProtKB-KW"/>
</dbReference>
<dbReference type="InterPro" id="IPR003593">
    <property type="entry name" value="AAA+_ATPase"/>
</dbReference>
<dbReference type="KEGG" id="gtl:EP073_10495"/>
<protein>
    <submittedName>
        <fullName evidence="8">ATP-binding cassette domain-containing protein</fullName>
    </submittedName>
</protein>
<evidence type="ECO:0000256" key="6">
    <source>
        <dbReference type="ARBA" id="ARBA00023136"/>
    </source>
</evidence>
<keyword evidence="2" id="KW-0813">Transport</keyword>